<evidence type="ECO:0000256" key="3">
    <source>
        <dbReference type="ARBA" id="ARBA00005740"/>
    </source>
</evidence>
<dbReference type="AlphaFoldDB" id="A0A9J6P5B3"/>
<dbReference type="CDD" id="cd00956">
    <property type="entry name" value="Transaldolase_FSA"/>
    <property type="match status" value="1"/>
</dbReference>
<evidence type="ECO:0000313" key="10">
    <source>
        <dbReference type="EMBL" id="MCM1992010.1"/>
    </source>
</evidence>
<comment type="caution">
    <text evidence="10">The sequence shown here is derived from an EMBL/GenBank/DDBJ whole genome shotgun (WGS) entry which is preliminary data.</text>
</comment>
<comment type="pathway">
    <text evidence="2 9">Carbohydrate degradation; pentose phosphate pathway; D-glyceraldehyde 3-phosphate and beta-D-fructose 6-phosphate from D-ribose 5-phosphate and D-xylulose 5-phosphate (non-oxidative stage): step 2/3.</text>
</comment>
<keyword evidence="6 9" id="KW-0570">Pentose shunt</keyword>
<keyword evidence="4 9" id="KW-0963">Cytoplasm</keyword>
<dbReference type="GO" id="GO:0016832">
    <property type="term" value="F:aldehyde-lyase activity"/>
    <property type="evidence" value="ECO:0007669"/>
    <property type="project" value="InterPro"/>
</dbReference>
<dbReference type="InterPro" id="IPR001585">
    <property type="entry name" value="TAL/FSA"/>
</dbReference>
<organism evidence="10 11">
    <name type="scientific">Oceanirhabdus seepicola</name>
    <dbReference type="NCBI Taxonomy" id="2828781"/>
    <lineage>
        <taxon>Bacteria</taxon>
        <taxon>Bacillati</taxon>
        <taxon>Bacillota</taxon>
        <taxon>Clostridia</taxon>
        <taxon>Eubacteriales</taxon>
        <taxon>Clostridiaceae</taxon>
        <taxon>Oceanirhabdus</taxon>
    </lineage>
</organism>
<dbReference type="EMBL" id="JAGSOJ010000004">
    <property type="protein sequence ID" value="MCM1992010.1"/>
    <property type="molecule type" value="Genomic_DNA"/>
</dbReference>
<keyword evidence="11" id="KW-1185">Reference proteome</keyword>
<comment type="catalytic activity">
    <reaction evidence="8 9">
        <text>D-sedoheptulose 7-phosphate + D-glyceraldehyde 3-phosphate = D-erythrose 4-phosphate + beta-D-fructose 6-phosphate</text>
        <dbReference type="Rhea" id="RHEA:17053"/>
        <dbReference type="ChEBI" id="CHEBI:16897"/>
        <dbReference type="ChEBI" id="CHEBI:57483"/>
        <dbReference type="ChEBI" id="CHEBI:57634"/>
        <dbReference type="ChEBI" id="CHEBI:59776"/>
        <dbReference type="EC" id="2.2.1.2"/>
    </reaction>
</comment>
<comment type="similarity">
    <text evidence="3 9">Belongs to the transaldolase family. Type 3B subfamily.</text>
</comment>
<dbReference type="InterPro" id="IPR018225">
    <property type="entry name" value="Transaldolase_AS"/>
</dbReference>
<evidence type="ECO:0000256" key="6">
    <source>
        <dbReference type="ARBA" id="ARBA00023126"/>
    </source>
</evidence>
<comment type="subcellular location">
    <subcellularLocation>
        <location evidence="1 9">Cytoplasm</location>
    </subcellularLocation>
</comment>
<dbReference type="GO" id="GO:0005975">
    <property type="term" value="P:carbohydrate metabolic process"/>
    <property type="evidence" value="ECO:0007669"/>
    <property type="project" value="InterPro"/>
</dbReference>
<reference evidence="10" key="2">
    <citation type="submission" date="2021-04" db="EMBL/GenBank/DDBJ databases">
        <authorList>
            <person name="Dong X."/>
        </authorList>
    </citation>
    <scope>NUCLEOTIDE SEQUENCE</scope>
    <source>
        <strain evidence="10">ZWT</strain>
    </source>
</reference>
<dbReference type="PANTHER" id="PTHR10683">
    <property type="entry name" value="TRANSALDOLASE"/>
    <property type="match status" value="1"/>
</dbReference>
<dbReference type="PROSITE" id="PS00958">
    <property type="entry name" value="TRANSALDOLASE_2"/>
    <property type="match status" value="1"/>
</dbReference>
<evidence type="ECO:0000256" key="4">
    <source>
        <dbReference type="ARBA" id="ARBA00022490"/>
    </source>
</evidence>
<feature type="active site" description="Schiff-base intermediate with substrate" evidence="9">
    <location>
        <position position="83"/>
    </location>
</feature>
<dbReference type="EC" id="2.2.1.2" evidence="9"/>
<evidence type="ECO:0000256" key="1">
    <source>
        <dbReference type="ARBA" id="ARBA00004496"/>
    </source>
</evidence>
<dbReference type="GO" id="GO:0004801">
    <property type="term" value="F:transaldolase activity"/>
    <property type="evidence" value="ECO:0007669"/>
    <property type="project" value="UniProtKB-UniRule"/>
</dbReference>
<comment type="function">
    <text evidence="9">Transaldolase is important for the balance of metabolites in the pentose-phosphate pathway.</text>
</comment>
<dbReference type="NCBIfam" id="TIGR00875">
    <property type="entry name" value="fsa_talC_mipB"/>
    <property type="match status" value="1"/>
</dbReference>
<reference evidence="10" key="1">
    <citation type="journal article" date="2021" name="mSystems">
        <title>Bacteria and Archaea Synergistically Convert Glycine Betaine to Biogenic Methane in the Formosa Cold Seep of the South China Sea.</title>
        <authorList>
            <person name="Li L."/>
            <person name="Zhang W."/>
            <person name="Zhang S."/>
            <person name="Song L."/>
            <person name="Sun Q."/>
            <person name="Zhang H."/>
            <person name="Xiang H."/>
            <person name="Dong X."/>
        </authorList>
    </citation>
    <scope>NUCLEOTIDE SEQUENCE</scope>
    <source>
        <strain evidence="10">ZWT</strain>
    </source>
</reference>
<keyword evidence="5 9" id="KW-0808">Transferase</keyword>
<dbReference type="PANTHER" id="PTHR10683:SF36">
    <property type="entry name" value="TRANSALDOLASE"/>
    <property type="match status" value="1"/>
</dbReference>
<dbReference type="InterPro" id="IPR022999">
    <property type="entry name" value="Transaldolase_3B"/>
</dbReference>
<dbReference type="Gene3D" id="3.20.20.70">
    <property type="entry name" value="Aldolase class I"/>
    <property type="match status" value="1"/>
</dbReference>
<evidence type="ECO:0000256" key="9">
    <source>
        <dbReference type="HAMAP-Rule" id="MF_00494"/>
    </source>
</evidence>
<evidence type="ECO:0000256" key="7">
    <source>
        <dbReference type="ARBA" id="ARBA00023270"/>
    </source>
</evidence>
<dbReference type="InterPro" id="IPR013785">
    <property type="entry name" value="Aldolase_TIM"/>
</dbReference>
<sequence length="211" mass="23150">MKIFVDTANVNDIRRMAEYGILDGATTNPSLIAKEGKKLSDVIEEICGIVDGPISAEVMSEYHQGMIEEAKELAKIHKNVVIKIPMCEEGIKAVSRLSKEGIKTNVTLIFSANQALIAAKAGATYVSPFLGRVDDIGYDGISLIYDIREIYDNFNITTEIISASIRHPMHVQEVAKAGSDIATIPPAVIEKMFKHPLTDLGIEKFMQDAKK</sequence>
<accession>A0A9J6P5B3</accession>
<dbReference type="SUPFAM" id="SSF51569">
    <property type="entry name" value="Aldolase"/>
    <property type="match status" value="1"/>
</dbReference>
<dbReference type="InterPro" id="IPR004731">
    <property type="entry name" value="Transaldolase_3B/F6P_aldolase"/>
</dbReference>
<dbReference type="InterPro" id="IPR033919">
    <property type="entry name" value="TSA/FSA_arc/bac"/>
</dbReference>
<dbReference type="GO" id="GO:0005737">
    <property type="term" value="C:cytoplasm"/>
    <property type="evidence" value="ECO:0007669"/>
    <property type="project" value="UniProtKB-SubCell"/>
</dbReference>
<dbReference type="HAMAP" id="MF_00494">
    <property type="entry name" value="Transaldolase_3b"/>
    <property type="match status" value="1"/>
</dbReference>
<dbReference type="RefSeq" id="WP_250861141.1">
    <property type="nucleotide sequence ID" value="NZ_JAGSOJ010000004.1"/>
</dbReference>
<evidence type="ECO:0000256" key="8">
    <source>
        <dbReference type="ARBA" id="ARBA00048810"/>
    </source>
</evidence>
<dbReference type="GO" id="GO:0006098">
    <property type="term" value="P:pentose-phosphate shunt"/>
    <property type="evidence" value="ECO:0007669"/>
    <property type="project" value="UniProtKB-UniRule"/>
</dbReference>
<name>A0A9J6P5B3_9CLOT</name>
<protein>
    <recommendedName>
        <fullName evidence="9">Probable transaldolase</fullName>
        <ecNumber evidence="9">2.2.1.2</ecNumber>
    </recommendedName>
</protein>
<dbReference type="Proteomes" id="UP001056429">
    <property type="component" value="Unassembled WGS sequence"/>
</dbReference>
<gene>
    <name evidence="10" type="primary">fsa</name>
    <name evidence="9" type="synonym">tal</name>
    <name evidence="10" type="ORF">KDK92_19890</name>
</gene>
<evidence type="ECO:0000256" key="2">
    <source>
        <dbReference type="ARBA" id="ARBA00004857"/>
    </source>
</evidence>
<keyword evidence="7 9" id="KW-0704">Schiff base</keyword>
<evidence type="ECO:0000313" key="11">
    <source>
        <dbReference type="Proteomes" id="UP001056429"/>
    </source>
</evidence>
<proteinExistence type="inferred from homology"/>
<evidence type="ECO:0000256" key="5">
    <source>
        <dbReference type="ARBA" id="ARBA00022679"/>
    </source>
</evidence>
<dbReference type="PROSITE" id="PS01054">
    <property type="entry name" value="TRANSALDOLASE_1"/>
    <property type="match status" value="1"/>
</dbReference>
<dbReference type="FunFam" id="3.20.20.70:FF:000018">
    <property type="entry name" value="Probable transaldolase"/>
    <property type="match status" value="1"/>
</dbReference>
<dbReference type="Pfam" id="PF00923">
    <property type="entry name" value="TAL_FSA"/>
    <property type="match status" value="1"/>
</dbReference>